<evidence type="ECO:0000259" key="2">
    <source>
        <dbReference type="Pfam" id="PF03466"/>
    </source>
</evidence>
<gene>
    <name evidence="3" type="ORF">L2764_07655</name>
</gene>
<comment type="caution">
    <text evidence="3">The sequence shown here is derived from an EMBL/GenBank/DDBJ whole genome shotgun (WGS) entry which is preliminary data.</text>
</comment>
<accession>A0ABT0L9J9</accession>
<protein>
    <submittedName>
        <fullName evidence="3">LysR substrate-binding domain-containing protein</fullName>
    </submittedName>
</protein>
<dbReference type="InterPro" id="IPR005119">
    <property type="entry name" value="LysR_subst-bd"/>
</dbReference>
<dbReference type="SUPFAM" id="SSF53850">
    <property type="entry name" value="Periplasmic binding protein-like II"/>
    <property type="match status" value="1"/>
</dbReference>
<evidence type="ECO:0000313" key="4">
    <source>
        <dbReference type="Proteomes" id="UP001203423"/>
    </source>
</evidence>
<feature type="domain" description="LysR substrate-binding" evidence="2">
    <location>
        <begin position="8"/>
        <end position="120"/>
    </location>
</feature>
<proteinExistence type="inferred from homology"/>
<reference evidence="3 4" key="1">
    <citation type="submission" date="2022-01" db="EMBL/GenBank/DDBJ databases">
        <title>Whole genome-based taxonomy of the Shewanellaceae.</title>
        <authorList>
            <person name="Martin-Rodriguez A.J."/>
        </authorList>
    </citation>
    <scope>NUCLEOTIDE SEQUENCE [LARGE SCALE GENOMIC DNA]</scope>
    <source>
        <strain evidence="3 4">DSM 17177</strain>
    </source>
</reference>
<dbReference type="PANTHER" id="PTHR30537:SF5">
    <property type="entry name" value="HTH-TYPE TRANSCRIPTIONAL ACTIVATOR TTDR-RELATED"/>
    <property type="match status" value="1"/>
</dbReference>
<comment type="similarity">
    <text evidence="1">Belongs to the LysR transcriptional regulatory family.</text>
</comment>
<dbReference type="RefSeq" id="WP_248939630.1">
    <property type="nucleotide sequence ID" value="NZ_JAKIKS010000022.1"/>
</dbReference>
<sequence length="134" mass="15397">MDYIKRQGLPQTLDELNSHQLIGNPSVLVWHLTDEASAQQKILYPKLEIITNDISLMTQFVCDGLGMVLLPMSQVNTQINNGLLHHVLPQWRGPERELFAVWPSGRLLSVKAKCLREYMKVYINDVWLVINKSE</sequence>
<dbReference type="Gene3D" id="3.40.190.290">
    <property type="match status" value="1"/>
</dbReference>
<name>A0ABT0L9J9_9GAMM</name>
<evidence type="ECO:0000313" key="3">
    <source>
        <dbReference type="EMBL" id="MCL1124348.1"/>
    </source>
</evidence>
<keyword evidence="4" id="KW-1185">Reference proteome</keyword>
<organism evidence="3 4">
    <name type="scientific">Shewanella surugensis</name>
    <dbReference type="NCBI Taxonomy" id="212020"/>
    <lineage>
        <taxon>Bacteria</taxon>
        <taxon>Pseudomonadati</taxon>
        <taxon>Pseudomonadota</taxon>
        <taxon>Gammaproteobacteria</taxon>
        <taxon>Alteromonadales</taxon>
        <taxon>Shewanellaceae</taxon>
        <taxon>Shewanella</taxon>
    </lineage>
</organism>
<dbReference type="Pfam" id="PF03466">
    <property type="entry name" value="LysR_substrate"/>
    <property type="match status" value="1"/>
</dbReference>
<dbReference type="PANTHER" id="PTHR30537">
    <property type="entry name" value="HTH-TYPE TRANSCRIPTIONAL REGULATOR"/>
    <property type="match status" value="1"/>
</dbReference>
<dbReference type="Proteomes" id="UP001203423">
    <property type="component" value="Unassembled WGS sequence"/>
</dbReference>
<evidence type="ECO:0000256" key="1">
    <source>
        <dbReference type="ARBA" id="ARBA00009437"/>
    </source>
</evidence>
<dbReference type="EMBL" id="JAKIKS010000022">
    <property type="protein sequence ID" value="MCL1124348.1"/>
    <property type="molecule type" value="Genomic_DNA"/>
</dbReference>
<dbReference type="InterPro" id="IPR058163">
    <property type="entry name" value="LysR-type_TF_proteobact-type"/>
</dbReference>